<evidence type="ECO:0000256" key="5">
    <source>
        <dbReference type="ARBA" id="ARBA00022989"/>
    </source>
</evidence>
<keyword evidence="5 7" id="KW-1133">Transmembrane helix</keyword>
<name>A0A8B2NV40_9HYPH</name>
<feature type="transmembrane region" description="Helical" evidence="7">
    <location>
        <begin position="102"/>
        <end position="125"/>
    </location>
</feature>
<evidence type="ECO:0000256" key="7">
    <source>
        <dbReference type="RuleBase" id="RU369079"/>
    </source>
</evidence>
<evidence type="ECO:0000313" key="9">
    <source>
        <dbReference type="EMBL" id="RAI01175.1"/>
    </source>
</evidence>
<evidence type="ECO:0000256" key="2">
    <source>
        <dbReference type="ARBA" id="ARBA00022448"/>
    </source>
</evidence>
<evidence type="ECO:0000256" key="1">
    <source>
        <dbReference type="ARBA" id="ARBA00004651"/>
    </source>
</evidence>
<keyword evidence="3" id="KW-1003">Cell membrane</keyword>
<keyword evidence="7" id="KW-0997">Cell inner membrane</keyword>
<evidence type="ECO:0000313" key="10">
    <source>
        <dbReference type="Proteomes" id="UP000249590"/>
    </source>
</evidence>
<dbReference type="EMBL" id="QHHQ01000003">
    <property type="protein sequence ID" value="RAI01175.1"/>
    <property type="molecule type" value="Genomic_DNA"/>
</dbReference>
<organism evidence="9 10">
    <name type="scientific">Acuticoccus sediminis</name>
    <dbReference type="NCBI Taxonomy" id="2184697"/>
    <lineage>
        <taxon>Bacteria</taxon>
        <taxon>Pseudomonadati</taxon>
        <taxon>Pseudomonadota</taxon>
        <taxon>Alphaproteobacteria</taxon>
        <taxon>Hyphomicrobiales</taxon>
        <taxon>Amorphaceae</taxon>
        <taxon>Acuticoccus</taxon>
    </lineage>
</organism>
<comment type="subcellular location">
    <subcellularLocation>
        <location evidence="7">Cell inner membrane</location>
        <topology evidence="7">Multi-pass membrane protein</topology>
    </subcellularLocation>
    <subcellularLocation>
        <location evidence="1">Cell membrane</location>
        <topology evidence="1">Multi-pass membrane protein</topology>
    </subcellularLocation>
</comment>
<reference evidence="9 10" key="1">
    <citation type="submission" date="2018-05" db="EMBL/GenBank/DDBJ databases">
        <title>Acuticoccus sediminis sp. nov., isolated from deep-sea sediment of Indian Ocean.</title>
        <authorList>
            <person name="Liu X."/>
            <person name="Lai Q."/>
            <person name="Du Y."/>
            <person name="Sun F."/>
            <person name="Zhang X."/>
            <person name="Wang S."/>
            <person name="Shao Z."/>
        </authorList>
    </citation>
    <scope>NUCLEOTIDE SEQUENCE [LARGE SCALE GENOMIC DNA]</scope>
    <source>
        <strain evidence="9 10">PTG4-2</strain>
    </source>
</reference>
<comment type="caution">
    <text evidence="7">Lacks conserved residue(s) required for the propagation of feature annotation.</text>
</comment>
<dbReference type="Pfam" id="PF04290">
    <property type="entry name" value="DctQ"/>
    <property type="match status" value="1"/>
</dbReference>
<comment type="function">
    <text evidence="7">Part of the tripartite ATP-independent periplasmic (TRAP) transport system.</text>
</comment>
<dbReference type="AlphaFoldDB" id="A0A8B2NV40"/>
<feature type="domain" description="Tripartite ATP-independent periplasmic transporters DctQ component" evidence="8">
    <location>
        <begin position="3"/>
        <end position="129"/>
    </location>
</feature>
<gene>
    <name evidence="9" type="ORF">DLJ53_16215</name>
</gene>
<sequence length="148" mass="16032">MTAASAVSNLLFSAPFAADHELIKHFVAIVIFMFLPYCQLAGANVTVDIFTEGMGDTAKALMAAFASLLAIAFSLLLLRQMYLGLIDYRQYVEITPVLKLPLWTAFPPILVSLALLFIAACLTFADAIRAMRGRPSWFGPAAAEEEGA</sequence>
<dbReference type="Proteomes" id="UP000249590">
    <property type="component" value="Unassembled WGS sequence"/>
</dbReference>
<keyword evidence="4 7" id="KW-0812">Transmembrane</keyword>
<dbReference type="GO" id="GO:0005886">
    <property type="term" value="C:plasma membrane"/>
    <property type="evidence" value="ECO:0007669"/>
    <property type="project" value="UniProtKB-SubCell"/>
</dbReference>
<comment type="caution">
    <text evidence="9">The sequence shown here is derived from an EMBL/GenBank/DDBJ whole genome shotgun (WGS) entry which is preliminary data.</text>
</comment>
<evidence type="ECO:0000256" key="3">
    <source>
        <dbReference type="ARBA" id="ARBA00022475"/>
    </source>
</evidence>
<comment type="subunit">
    <text evidence="7">The complex comprises the extracytoplasmic solute receptor protein and the two transmembrane proteins.</text>
</comment>
<feature type="transmembrane region" description="Helical" evidence="7">
    <location>
        <begin position="62"/>
        <end position="82"/>
    </location>
</feature>
<evidence type="ECO:0000259" key="8">
    <source>
        <dbReference type="Pfam" id="PF04290"/>
    </source>
</evidence>
<keyword evidence="2 7" id="KW-0813">Transport</keyword>
<proteinExistence type="inferred from homology"/>
<keyword evidence="10" id="KW-1185">Reference proteome</keyword>
<protein>
    <recommendedName>
        <fullName evidence="7">TRAP transporter small permease protein</fullName>
    </recommendedName>
</protein>
<dbReference type="OrthoDB" id="6183232at2"/>
<feature type="transmembrane region" description="Helical" evidence="7">
    <location>
        <begin position="27"/>
        <end position="50"/>
    </location>
</feature>
<accession>A0A8B2NV40</accession>
<dbReference type="GO" id="GO:0022857">
    <property type="term" value="F:transmembrane transporter activity"/>
    <property type="evidence" value="ECO:0007669"/>
    <property type="project" value="UniProtKB-UniRule"/>
</dbReference>
<dbReference type="InterPro" id="IPR055348">
    <property type="entry name" value="DctQ"/>
</dbReference>
<evidence type="ECO:0000256" key="6">
    <source>
        <dbReference type="ARBA" id="ARBA00023136"/>
    </source>
</evidence>
<comment type="similarity">
    <text evidence="7">Belongs to the TRAP transporter small permease family.</text>
</comment>
<evidence type="ECO:0000256" key="4">
    <source>
        <dbReference type="ARBA" id="ARBA00022692"/>
    </source>
</evidence>
<keyword evidence="6 7" id="KW-0472">Membrane</keyword>